<organism evidence="2 3">
    <name type="scientific">Plakobranchus ocellatus</name>
    <dbReference type="NCBI Taxonomy" id="259542"/>
    <lineage>
        <taxon>Eukaryota</taxon>
        <taxon>Metazoa</taxon>
        <taxon>Spiralia</taxon>
        <taxon>Lophotrochozoa</taxon>
        <taxon>Mollusca</taxon>
        <taxon>Gastropoda</taxon>
        <taxon>Heterobranchia</taxon>
        <taxon>Euthyneura</taxon>
        <taxon>Panpulmonata</taxon>
        <taxon>Sacoglossa</taxon>
        <taxon>Placobranchoidea</taxon>
        <taxon>Plakobranchidae</taxon>
        <taxon>Plakobranchus</taxon>
    </lineage>
</organism>
<keyword evidence="1" id="KW-0472">Membrane</keyword>
<proteinExistence type="predicted"/>
<gene>
    <name evidence="2" type="ORF">PoB_002167000</name>
</gene>
<evidence type="ECO:0000256" key="1">
    <source>
        <dbReference type="SAM" id="Phobius"/>
    </source>
</evidence>
<feature type="transmembrane region" description="Helical" evidence="1">
    <location>
        <begin position="111"/>
        <end position="140"/>
    </location>
</feature>
<dbReference type="AlphaFoldDB" id="A0AAV3ZHQ8"/>
<dbReference type="Gene3D" id="1.20.1070.10">
    <property type="entry name" value="Rhodopsin 7-helix transmembrane proteins"/>
    <property type="match status" value="1"/>
</dbReference>
<name>A0AAV3ZHQ8_9GAST</name>
<dbReference type="Proteomes" id="UP000735302">
    <property type="component" value="Unassembled WGS sequence"/>
</dbReference>
<evidence type="ECO:0000313" key="3">
    <source>
        <dbReference type="Proteomes" id="UP000735302"/>
    </source>
</evidence>
<protein>
    <recommendedName>
        <fullName evidence="4">G-protein coupled receptors family 1 profile domain-containing protein</fullName>
    </recommendedName>
</protein>
<keyword evidence="1" id="KW-0812">Transmembrane</keyword>
<comment type="caution">
    <text evidence="2">The sequence shown here is derived from an EMBL/GenBank/DDBJ whole genome shotgun (WGS) entry which is preliminary data.</text>
</comment>
<sequence>MSFPVDNKTIEFLSIILNSYDSPRHSSVSATDHVQAGYSILRSEGVVNGDSSTNLSISSIGSNADHLHGSYENRYGDGDDFAWMLDSDTVALFYDEEDLEQLRRPWVKVTYFIPLVMVYGLVFLTGITGNSLVIAVLSFGRAGRCVTFPCLISMAWADNLFLLRDSSELIPTRKKSTSRLSNQFLNSLISHLLSRKPCLLNGASRVQTNESQRVPGLDCGQDEEEFPNRSAAAIAV</sequence>
<accession>A0AAV3ZHQ8</accession>
<dbReference type="EMBL" id="BLXT01002484">
    <property type="protein sequence ID" value="GFN95164.1"/>
    <property type="molecule type" value="Genomic_DNA"/>
</dbReference>
<evidence type="ECO:0008006" key="4">
    <source>
        <dbReference type="Google" id="ProtNLM"/>
    </source>
</evidence>
<keyword evidence="3" id="KW-1185">Reference proteome</keyword>
<evidence type="ECO:0000313" key="2">
    <source>
        <dbReference type="EMBL" id="GFN95164.1"/>
    </source>
</evidence>
<dbReference type="SUPFAM" id="SSF81321">
    <property type="entry name" value="Family A G protein-coupled receptor-like"/>
    <property type="match status" value="1"/>
</dbReference>
<keyword evidence="1" id="KW-1133">Transmembrane helix</keyword>
<reference evidence="2 3" key="1">
    <citation type="journal article" date="2021" name="Elife">
        <title>Chloroplast acquisition without the gene transfer in kleptoplastic sea slugs, Plakobranchus ocellatus.</title>
        <authorList>
            <person name="Maeda T."/>
            <person name="Takahashi S."/>
            <person name="Yoshida T."/>
            <person name="Shimamura S."/>
            <person name="Takaki Y."/>
            <person name="Nagai Y."/>
            <person name="Toyoda A."/>
            <person name="Suzuki Y."/>
            <person name="Arimoto A."/>
            <person name="Ishii H."/>
            <person name="Satoh N."/>
            <person name="Nishiyama T."/>
            <person name="Hasebe M."/>
            <person name="Maruyama T."/>
            <person name="Minagawa J."/>
            <person name="Obokata J."/>
            <person name="Shigenobu S."/>
        </authorList>
    </citation>
    <scope>NUCLEOTIDE SEQUENCE [LARGE SCALE GENOMIC DNA]</scope>
</reference>